<keyword evidence="3" id="KW-1185">Reference proteome</keyword>
<feature type="compositionally biased region" description="Low complexity" evidence="1">
    <location>
        <begin position="184"/>
        <end position="197"/>
    </location>
</feature>
<evidence type="ECO:0000313" key="3">
    <source>
        <dbReference type="Proteomes" id="UP001500668"/>
    </source>
</evidence>
<gene>
    <name evidence="2" type="ORF">GCM10010394_48640</name>
</gene>
<organism evidence="2 3">
    <name type="scientific">Streptomyces crystallinus</name>
    <dbReference type="NCBI Taxonomy" id="68191"/>
    <lineage>
        <taxon>Bacteria</taxon>
        <taxon>Bacillati</taxon>
        <taxon>Actinomycetota</taxon>
        <taxon>Actinomycetes</taxon>
        <taxon>Kitasatosporales</taxon>
        <taxon>Streptomycetaceae</taxon>
        <taxon>Streptomyces</taxon>
    </lineage>
</organism>
<dbReference type="EMBL" id="BAAACA010000034">
    <property type="protein sequence ID" value="GAA0613001.1"/>
    <property type="molecule type" value="Genomic_DNA"/>
</dbReference>
<comment type="caution">
    <text evidence="2">The sequence shown here is derived from an EMBL/GenBank/DDBJ whole genome shotgun (WGS) entry which is preliminary data.</text>
</comment>
<accession>A0ABP3RRL3</accession>
<sequence>MALSAVQVLTGLATGAATAVGNEAGRAVGDLVRARLVTSGDGRAALDGLSADPADPSAVAGLQEAIREALAADPEFRTRMAVALAGPPPDAPPAHAVSPQYTGSIIIGGGSKVRNSQISLGPLTITNTRAARVSLTGIAALLVALLSLGLYRGVQLLTGDDSHHSAAGPSSGRKSPAGTPSRPASGTSDATSDADASAVRDAVKVRQILPDAASLPQGWAVASGSPTTQQCRSRVGISKDGQSHPICETGSVLDLQSEYEPGPGADYNKVNVEVLAYPSAAAAAEGFLGVEAENADSNDAKQVTQATLPAYGDESSAVTMTGTVPGSGSRVSQGLSVVRCGSILVRVVVSDDDGSTAGLDALNAFTRTVTARAQQALHDTTPTTAVEL</sequence>
<evidence type="ECO:0000313" key="2">
    <source>
        <dbReference type="EMBL" id="GAA0613001.1"/>
    </source>
</evidence>
<protein>
    <submittedName>
        <fullName evidence="2">Uncharacterized protein</fullName>
    </submittedName>
</protein>
<evidence type="ECO:0000256" key="1">
    <source>
        <dbReference type="SAM" id="MobiDB-lite"/>
    </source>
</evidence>
<proteinExistence type="predicted"/>
<reference evidence="3" key="1">
    <citation type="journal article" date="2019" name="Int. J. Syst. Evol. Microbiol.">
        <title>The Global Catalogue of Microorganisms (GCM) 10K type strain sequencing project: providing services to taxonomists for standard genome sequencing and annotation.</title>
        <authorList>
            <consortium name="The Broad Institute Genomics Platform"/>
            <consortium name="The Broad Institute Genome Sequencing Center for Infectious Disease"/>
            <person name="Wu L."/>
            <person name="Ma J."/>
        </authorList>
    </citation>
    <scope>NUCLEOTIDE SEQUENCE [LARGE SCALE GENOMIC DNA]</scope>
    <source>
        <strain evidence="3">JCM 5067</strain>
    </source>
</reference>
<dbReference type="Proteomes" id="UP001500668">
    <property type="component" value="Unassembled WGS sequence"/>
</dbReference>
<name>A0ABP3RRL3_9ACTN</name>
<feature type="region of interest" description="Disordered" evidence="1">
    <location>
        <begin position="162"/>
        <end position="197"/>
    </location>
</feature>